<reference evidence="9 10" key="1">
    <citation type="submission" date="2013-10" db="EMBL/GenBank/DDBJ databases">
        <title>Salinisphaera japonica YTM-1 Genome Sequencing.</title>
        <authorList>
            <person name="Lai Q."/>
            <person name="Li C."/>
            <person name="Shao Z."/>
        </authorList>
    </citation>
    <scope>NUCLEOTIDE SEQUENCE [LARGE SCALE GENOMIC DNA]</scope>
    <source>
        <strain evidence="9 10">YTM-1</strain>
    </source>
</reference>
<comment type="subcellular location">
    <subcellularLocation>
        <location evidence="1 8">Cell membrane</location>
        <topology evidence="1 8">Multi-pass membrane protein</topology>
    </subcellularLocation>
</comment>
<protein>
    <recommendedName>
        <fullName evidence="8">Probable membrane transporter protein</fullName>
    </recommendedName>
</protein>
<proteinExistence type="inferred from homology"/>
<dbReference type="InterPro" id="IPR002781">
    <property type="entry name" value="TM_pro_TauE-like"/>
</dbReference>
<dbReference type="PANTHER" id="PTHR30269">
    <property type="entry name" value="TRANSMEMBRANE PROTEIN YFCA"/>
    <property type="match status" value="1"/>
</dbReference>
<keyword evidence="3" id="KW-0813">Transport</keyword>
<dbReference type="AlphaFoldDB" id="A0A423PPM0"/>
<evidence type="ECO:0000313" key="10">
    <source>
        <dbReference type="Proteomes" id="UP000285310"/>
    </source>
</evidence>
<feature type="transmembrane region" description="Helical" evidence="8">
    <location>
        <begin position="132"/>
        <end position="160"/>
    </location>
</feature>
<dbReference type="Proteomes" id="UP000285310">
    <property type="component" value="Unassembled WGS sequence"/>
</dbReference>
<keyword evidence="4 8" id="KW-1003">Cell membrane</keyword>
<sequence>MIDLLLLMLAALAAGAINALAGGGSFITLPALIFYGLPPTVANATSATAVLPGYAATLWRLKADVAPPAGIALPVMIALAAAGGISGALLLLATGDALFSAIVPWLMLVALGVFVAGPWLKKATARITISRWVAVPAVYLTCVYGGYFNGGVGIIMIAVLGLLGQTRLMTSVAMKAVMSATLTLISVSTYAAFGLVQWPIAGLMALGAITGGWGGAALGHVIAPKWHRAGIIVIAAAMTLALFMRGAG</sequence>
<feature type="transmembrane region" description="Helical" evidence="8">
    <location>
        <begin position="229"/>
        <end position="247"/>
    </location>
</feature>
<keyword evidence="5 8" id="KW-0812">Transmembrane</keyword>
<comment type="caution">
    <text evidence="9">The sequence shown here is derived from an EMBL/GenBank/DDBJ whole genome shotgun (WGS) entry which is preliminary data.</text>
</comment>
<evidence type="ECO:0000313" key="9">
    <source>
        <dbReference type="EMBL" id="ROO27555.1"/>
    </source>
</evidence>
<dbReference type="RefSeq" id="WP_123658308.1">
    <property type="nucleotide sequence ID" value="NZ_AYKG01000025.1"/>
</dbReference>
<feature type="transmembrane region" description="Helical" evidence="8">
    <location>
        <begin position="172"/>
        <end position="193"/>
    </location>
</feature>
<feature type="transmembrane region" description="Helical" evidence="8">
    <location>
        <begin position="200"/>
        <end position="223"/>
    </location>
</feature>
<evidence type="ECO:0000256" key="6">
    <source>
        <dbReference type="ARBA" id="ARBA00022989"/>
    </source>
</evidence>
<dbReference type="Pfam" id="PF01925">
    <property type="entry name" value="TauE"/>
    <property type="match status" value="1"/>
</dbReference>
<dbReference type="InterPro" id="IPR052017">
    <property type="entry name" value="TSUP"/>
</dbReference>
<accession>A0A423PPM0</accession>
<dbReference type="GO" id="GO:0005886">
    <property type="term" value="C:plasma membrane"/>
    <property type="evidence" value="ECO:0007669"/>
    <property type="project" value="UniProtKB-SubCell"/>
</dbReference>
<feature type="transmembrane region" description="Helical" evidence="8">
    <location>
        <begin position="98"/>
        <end position="120"/>
    </location>
</feature>
<evidence type="ECO:0000256" key="5">
    <source>
        <dbReference type="ARBA" id="ARBA00022692"/>
    </source>
</evidence>
<keyword evidence="7 8" id="KW-0472">Membrane</keyword>
<dbReference type="PANTHER" id="PTHR30269:SF0">
    <property type="entry name" value="MEMBRANE TRANSPORTER PROTEIN YFCA-RELATED"/>
    <property type="match status" value="1"/>
</dbReference>
<evidence type="ECO:0000256" key="3">
    <source>
        <dbReference type="ARBA" id="ARBA00022448"/>
    </source>
</evidence>
<organism evidence="9 10">
    <name type="scientific">Salinisphaera japonica YTM-1</name>
    <dbReference type="NCBI Taxonomy" id="1209778"/>
    <lineage>
        <taxon>Bacteria</taxon>
        <taxon>Pseudomonadati</taxon>
        <taxon>Pseudomonadota</taxon>
        <taxon>Gammaproteobacteria</taxon>
        <taxon>Salinisphaerales</taxon>
        <taxon>Salinisphaeraceae</taxon>
        <taxon>Salinisphaera</taxon>
    </lineage>
</organism>
<evidence type="ECO:0000256" key="4">
    <source>
        <dbReference type="ARBA" id="ARBA00022475"/>
    </source>
</evidence>
<dbReference type="FunCoup" id="A0A423PPM0">
    <property type="interactions" value="182"/>
</dbReference>
<name>A0A423PPM0_9GAMM</name>
<feature type="transmembrane region" description="Helical" evidence="8">
    <location>
        <begin position="71"/>
        <end position="92"/>
    </location>
</feature>
<dbReference type="EMBL" id="AYKG01000025">
    <property type="protein sequence ID" value="ROO27555.1"/>
    <property type="molecule type" value="Genomic_DNA"/>
</dbReference>
<keyword evidence="6 8" id="KW-1133">Transmembrane helix</keyword>
<evidence type="ECO:0000256" key="1">
    <source>
        <dbReference type="ARBA" id="ARBA00004651"/>
    </source>
</evidence>
<dbReference type="OrthoDB" id="9807082at2"/>
<evidence type="ECO:0000256" key="2">
    <source>
        <dbReference type="ARBA" id="ARBA00009142"/>
    </source>
</evidence>
<evidence type="ECO:0000256" key="8">
    <source>
        <dbReference type="RuleBase" id="RU363041"/>
    </source>
</evidence>
<keyword evidence="10" id="KW-1185">Reference proteome</keyword>
<feature type="transmembrane region" description="Helical" evidence="8">
    <location>
        <begin position="33"/>
        <end position="59"/>
    </location>
</feature>
<comment type="similarity">
    <text evidence="2 8">Belongs to the 4-toluene sulfonate uptake permease (TSUP) (TC 2.A.102) family.</text>
</comment>
<evidence type="ECO:0000256" key="7">
    <source>
        <dbReference type="ARBA" id="ARBA00023136"/>
    </source>
</evidence>
<gene>
    <name evidence="9" type="ORF">SAJA_09010</name>
</gene>
<dbReference type="InParanoid" id="A0A423PPM0"/>